<evidence type="ECO:0000313" key="7">
    <source>
        <dbReference type="Proteomes" id="UP001597216"/>
    </source>
</evidence>
<name>A0ABW3T6L0_9CAUL</name>
<organism evidence="6 7">
    <name type="scientific">Phenylobacterium conjunctum</name>
    <dbReference type="NCBI Taxonomy" id="1298959"/>
    <lineage>
        <taxon>Bacteria</taxon>
        <taxon>Pseudomonadati</taxon>
        <taxon>Pseudomonadota</taxon>
        <taxon>Alphaproteobacteria</taxon>
        <taxon>Caulobacterales</taxon>
        <taxon>Caulobacteraceae</taxon>
        <taxon>Phenylobacterium</taxon>
    </lineage>
</organism>
<accession>A0ABW3T6L0</accession>
<evidence type="ECO:0000256" key="3">
    <source>
        <dbReference type="ARBA" id="ARBA00023163"/>
    </source>
</evidence>
<dbReference type="SUPFAM" id="SSF46689">
    <property type="entry name" value="Homeodomain-like"/>
    <property type="match status" value="1"/>
</dbReference>
<dbReference type="InterPro" id="IPR001647">
    <property type="entry name" value="HTH_TetR"/>
</dbReference>
<evidence type="ECO:0000256" key="1">
    <source>
        <dbReference type="ARBA" id="ARBA00023015"/>
    </source>
</evidence>
<dbReference type="PRINTS" id="PR00455">
    <property type="entry name" value="HTHTETR"/>
</dbReference>
<sequence>MNSAALDTAHGSNRDRLIAQARRLFAQYGYADVSVDEVAAAAGLTKGAVYYQFKDKADLFKAACLAVMDDVARHVDRNGRGLNLPKLALLANGAGRLFDAYESEEAHRLLLIDGPAVMGFAEWTAMMEPVGVCLVENAMRHYVDAGLVKPHQSKILSQLLFGAFIQGALRMATAPDRAAAAREVREGADIILQAFLKGLTANS</sequence>
<keyword evidence="3" id="KW-0804">Transcription</keyword>
<evidence type="ECO:0000256" key="2">
    <source>
        <dbReference type="ARBA" id="ARBA00023125"/>
    </source>
</evidence>
<dbReference type="PANTHER" id="PTHR30055">
    <property type="entry name" value="HTH-TYPE TRANSCRIPTIONAL REGULATOR RUTR"/>
    <property type="match status" value="1"/>
</dbReference>
<dbReference type="InterPro" id="IPR049484">
    <property type="entry name" value="Rv0078-like_C"/>
</dbReference>
<feature type="DNA-binding region" description="H-T-H motif" evidence="4">
    <location>
        <begin position="34"/>
        <end position="53"/>
    </location>
</feature>
<keyword evidence="2 4" id="KW-0238">DNA-binding</keyword>
<dbReference type="Pfam" id="PF00440">
    <property type="entry name" value="TetR_N"/>
    <property type="match status" value="1"/>
</dbReference>
<protein>
    <submittedName>
        <fullName evidence="6">TetR/AcrR family transcriptional regulator</fullName>
    </submittedName>
</protein>
<evidence type="ECO:0000259" key="5">
    <source>
        <dbReference type="PROSITE" id="PS50977"/>
    </source>
</evidence>
<dbReference type="Gene3D" id="1.10.357.10">
    <property type="entry name" value="Tetracycline Repressor, domain 2"/>
    <property type="match status" value="1"/>
</dbReference>
<comment type="caution">
    <text evidence="6">The sequence shown here is derived from an EMBL/GenBank/DDBJ whole genome shotgun (WGS) entry which is preliminary data.</text>
</comment>
<dbReference type="InterPro" id="IPR009057">
    <property type="entry name" value="Homeodomain-like_sf"/>
</dbReference>
<reference evidence="7" key="1">
    <citation type="journal article" date="2019" name="Int. J. Syst. Evol. Microbiol.">
        <title>The Global Catalogue of Microorganisms (GCM) 10K type strain sequencing project: providing services to taxonomists for standard genome sequencing and annotation.</title>
        <authorList>
            <consortium name="The Broad Institute Genomics Platform"/>
            <consortium name="The Broad Institute Genome Sequencing Center for Infectious Disease"/>
            <person name="Wu L."/>
            <person name="Ma J."/>
        </authorList>
    </citation>
    <scope>NUCLEOTIDE SEQUENCE [LARGE SCALE GENOMIC DNA]</scope>
    <source>
        <strain evidence="7">CCUG 55074</strain>
    </source>
</reference>
<keyword evidence="7" id="KW-1185">Reference proteome</keyword>
<proteinExistence type="predicted"/>
<dbReference type="PANTHER" id="PTHR30055:SF234">
    <property type="entry name" value="HTH-TYPE TRANSCRIPTIONAL REGULATOR BETI"/>
    <property type="match status" value="1"/>
</dbReference>
<dbReference type="Pfam" id="PF21351">
    <property type="entry name" value="TetR_C_41"/>
    <property type="match status" value="1"/>
</dbReference>
<dbReference type="RefSeq" id="WP_377354464.1">
    <property type="nucleotide sequence ID" value="NZ_JBHTLQ010000052.1"/>
</dbReference>
<dbReference type="PROSITE" id="PS50977">
    <property type="entry name" value="HTH_TETR_2"/>
    <property type="match status" value="1"/>
</dbReference>
<feature type="domain" description="HTH tetR-type" evidence="5">
    <location>
        <begin position="11"/>
        <end position="71"/>
    </location>
</feature>
<keyword evidence="1" id="KW-0805">Transcription regulation</keyword>
<dbReference type="EMBL" id="JBHTLQ010000052">
    <property type="protein sequence ID" value="MFD1192340.1"/>
    <property type="molecule type" value="Genomic_DNA"/>
</dbReference>
<dbReference type="InterPro" id="IPR050109">
    <property type="entry name" value="HTH-type_TetR-like_transc_reg"/>
</dbReference>
<evidence type="ECO:0000313" key="6">
    <source>
        <dbReference type="EMBL" id="MFD1192340.1"/>
    </source>
</evidence>
<gene>
    <name evidence="6" type="ORF">ACFQ27_17260</name>
</gene>
<evidence type="ECO:0000256" key="4">
    <source>
        <dbReference type="PROSITE-ProRule" id="PRU00335"/>
    </source>
</evidence>
<dbReference type="Proteomes" id="UP001597216">
    <property type="component" value="Unassembled WGS sequence"/>
</dbReference>